<sequence>MIRLRNLLVACQDASMSTDSLALTAHHRPARRQLAYGLVAAMALGSVVMWVAIPAAWVLLAAQVAHTQPTLGPLLIILIGAPLTMLPAAKLLGTLDRRHQELSGTLDERARHAPWNQSMRDSRGDDAPRSVLAVVMVTSVAIAFAALAVWFFFFAGSSLPS</sequence>
<name>A0AAU7ARX7_9ACTN</name>
<keyword evidence="1" id="KW-0472">Membrane</keyword>
<reference evidence="2" key="1">
    <citation type="submission" date="2022-12" db="EMBL/GenBank/DDBJ databases">
        <title>Paraconexibacter alkalitolerans sp. nov. and Baekduia alba sp. nov., isolated from soil and emended description of the genera Paraconexibacter (Chun et al., 2020) and Baekduia (An et al., 2020).</title>
        <authorList>
            <person name="Vieira S."/>
            <person name="Huber K.J."/>
            <person name="Geppert A."/>
            <person name="Wolf J."/>
            <person name="Neumann-Schaal M."/>
            <person name="Muesken M."/>
            <person name="Overmann J."/>
        </authorList>
    </citation>
    <scope>NUCLEOTIDE SEQUENCE</scope>
    <source>
        <strain evidence="2">AEG42_29</strain>
    </source>
</reference>
<dbReference type="KEGG" id="parq:DSM112329_01218"/>
<feature type="transmembrane region" description="Helical" evidence="1">
    <location>
        <begin position="130"/>
        <end position="153"/>
    </location>
</feature>
<protein>
    <submittedName>
        <fullName evidence="2">Uncharacterized protein</fullName>
    </submittedName>
</protein>
<accession>A0AAU7ARX7</accession>
<keyword evidence="1" id="KW-1133">Transmembrane helix</keyword>
<feature type="transmembrane region" description="Helical" evidence="1">
    <location>
        <begin position="34"/>
        <end position="59"/>
    </location>
</feature>
<evidence type="ECO:0000256" key="1">
    <source>
        <dbReference type="SAM" id="Phobius"/>
    </source>
</evidence>
<dbReference type="EMBL" id="CP114014">
    <property type="protein sequence ID" value="XAY04385.1"/>
    <property type="molecule type" value="Genomic_DNA"/>
</dbReference>
<evidence type="ECO:0000313" key="2">
    <source>
        <dbReference type="EMBL" id="XAY04385.1"/>
    </source>
</evidence>
<feature type="transmembrane region" description="Helical" evidence="1">
    <location>
        <begin position="71"/>
        <end position="92"/>
    </location>
</feature>
<proteinExistence type="predicted"/>
<keyword evidence="1" id="KW-0812">Transmembrane</keyword>
<organism evidence="2">
    <name type="scientific">Paraconexibacter sp. AEG42_29</name>
    <dbReference type="NCBI Taxonomy" id="2997339"/>
    <lineage>
        <taxon>Bacteria</taxon>
        <taxon>Bacillati</taxon>
        <taxon>Actinomycetota</taxon>
        <taxon>Thermoleophilia</taxon>
        <taxon>Solirubrobacterales</taxon>
        <taxon>Paraconexibacteraceae</taxon>
        <taxon>Paraconexibacter</taxon>
    </lineage>
</organism>
<dbReference type="AlphaFoldDB" id="A0AAU7ARX7"/>
<gene>
    <name evidence="2" type="ORF">DSM112329_01218</name>
</gene>